<protein>
    <recommendedName>
        <fullName evidence="7">Kelch repeat protein</fullName>
    </recommendedName>
</protein>
<evidence type="ECO:0008006" key="7">
    <source>
        <dbReference type="Google" id="ProtNLM"/>
    </source>
</evidence>
<dbReference type="InterPro" id="IPR015915">
    <property type="entry name" value="Kelch-typ_b-propeller"/>
</dbReference>
<sequence>MPAMVITYLVRWTVLTLLLLRPGQAQQWQETVNISMCNWADFRGNVIRDTIYLNGGSLWWKRFIHRPIPPVNADVFGSGFSDGTYGTPQSDGNVGGTFFSLSLTEPFNVATDNVTRLFSRNLQPDWAPVNFESGTMFATDNEFLLFGGLTRQTDSTDVPGAREIVEYERYSQGSSQGPWASRFTRSELPSPMSRYITYGAGVSVPSEDLGFYFGGMRGPDWGPITTHDGSANTSAATMVTVDLSRMGDARWTNDTLPEHVATRASAQMVWLPYGARGILAVIGGVTHLQDVYPAPLSPAQVAENERTGAGFLTTIPIYDIANAEWYVQNTTGNPPPATRAAFCTAVASAPDGSSHNIYVYEGYDGTTPEPIPYDDVYILSLPSFTWVRGRAGVERHGRRAHQCIQVFPDQMLVLGGVSQDPTVCIDGGVIQIFNLSTLQFQDAYDPDTWSEYRVPPAVVEQLGGRYNAAPLPDRLSIQKLTTYSARGGANRTAPEAWHDPRLAAVFDHTYTKPVRTWYPYGPSDADPTPSATGAASASDGRTPAAWRLPVLLGVLLPTVLAAVVGALCCARWRTTARPTRDCGRHGWRARWLARVGFPTCSGCPSEVAGSPVDSVASPTAPPMAVVSEKVPDVVSDPAPVELPTILEESPTLSPLSRDSPPLYLDSRPFSFAPTPVEMERKPYEGAY</sequence>
<keyword evidence="6" id="KW-1185">Reference proteome</keyword>
<reference evidence="5" key="2">
    <citation type="submission" date="2020-02" db="EMBL/GenBank/DDBJ databases">
        <authorList>
            <person name="Gilchrist C.L.M."/>
            <person name="Chooi Y.-H."/>
        </authorList>
    </citation>
    <scope>NUCLEOTIDE SEQUENCE</scope>
    <source>
        <strain evidence="5">MST-FP2251</strain>
    </source>
</reference>
<evidence type="ECO:0000313" key="6">
    <source>
        <dbReference type="Proteomes" id="UP001194746"/>
    </source>
</evidence>
<gene>
    <name evidence="5" type="ORF">FE257_002189</name>
</gene>
<accession>A0AAD4CDC4</accession>
<dbReference type="PANTHER" id="PTHR46228:SF2">
    <property type="entry name" value="KELCH REPEAT PROTEIN (AFU_ORTHOLOGUE AFUA_4G14350)"/>
    <property type="match status" value="1"/>
</dbReference>
<dbReference type="SUPFAM" id="SSF117281">
    <property type="entry name" value="Kelch motif"/>
    <property type="match status" value="1"/>
</dbReference>
<comment type="caution">
    <text evidence="5">The sequence shown here is derived from an EMBL/GenBank/DDBJ whole genome shotgun (WGS) entry which is preliminary data.</text>
</comment>
<name>A0AAD4CDC4_ASPNN</name>
<reference evidence="5" key="1">
    <citation type="journal article" date="2019" name="Beilstein J. Org. Chem.">
        <title>Nanangenines: drimane sesquiterpenoids as the dominant metabolite cohort of a novel Australian fungus, Aspergillus nanangensis.</title>
        <authorList>
            <person name="Lacey H.J."/>
            <person name="Gilchrist C.L.M."/>
            <person name="Crombie A."/>
            <person name="Kalaitzis J.A."/>
            <person name="Vuong D."/>
            <person name="Rutledge P.J."/>
            <person name="Turner P."/>
            <person name="Pitt J.I."/>
            <person name="Lacey E."/>
            <person name="Chooi Y.H."/>
            <person name="Piggott A.M."/>
        </authorList>
    </citation>
    <scope>NUCLEOTIDE SEQUENCE</scope>
    <source>
        <strain evidence="5">MST-FP2251</strain>
    </source>
</reference>
<evidence type="ECO:0000256" key="2">
    <source>
        <dbReference type="ARBA" id="ARBA00022737"/>
    </source>
</evidence>
<evidence type="ECO:0000313" key="5">
    <source>
        <dbReference type="EMBL" id="KAF9884198.1"/>
    </source>
</evidence>
<keyword evidence="4" id="KW-0732">Signal</keyword>
<keyword evidence="3" id="KW-0812">Transmembrane</keyword>
<dbReference type="PANTHER" id="PTHR46228">
    <property type="entry name" value="KELCH DOMAIN-CONTAINING PROTEIN"/>
    <property type="match status" value="1"/>
</dbReference>
<dbReference type="Gene3D" id="2.120.10.80">
    <property type="entry name" value="Kelch-type beta propeller"/>
    <property type="match status" value="1"/>
</dbReference>
<keyword evidence="1" id="KW-0880">Kelch repeat</keyword>
<evidence type="ECO:0000256" key="4">
    <source>
        <dbReference type="SAM" id="SignalP"/>
    </source>
</evidence>
<feature type="chain" id="PRO_5042293267" description="Kelch repeat protein" evidence="4">
    <location>
        <begin position="26"/>
        <end position="687"/>
    </location>
</feature>
<evidence type="ECO:0000256" key="3">
    <source>
        <dbReference type="SAM" id="Phobius"/>
    </source>
</evidence>
<proteinExistence type="predicted"/>
<feature type="transmembrane region" description="Helical" evidence="3">
    <location>
        <begin position="546"/>
        <end position="570"/>
    </location>
</feature>
<feature type="signal peptide" evidence="4">
    <location>
        <begin position="1"/>
        <end position="25"/>
    </location>
</feature>
<keyword evidence="2" id="KW-0677">Repeat</keyword>
<keyword evidence="3" id="KW-1133">Transmembrane helix</keyword>
<dbReference type="EMBL" id="VCAU01000130">
    <property type="protein sequence ID" value="KAF9884198.1"/>
    <property type="molecule type" value="Genomic_DNA"/>
</dbReference>
<dbReference type="Proteomes" id="UP001194746">
    <property type="component" value="Unassembled WGS sequence"/>
</dbReference>
<keyword evidence="3" id="KW-0472">Membrane</keyword>
<evidence type="ECO:0000256" key="1">
    <source>
        <dbReference type="ARBA" id="ARBA00022441"/>
    </source>
</evidence>
<organism evidence="5 6">
    <name type="scientific">Aspergillus nanangensis</name>
    <dbReference type="NCBI Taxonomy" id="2582783"/>
    <lineage>
        <taxon>Eukaryota</taxon>
        <taxon>Fungi</taxon>
        <taxon>Dikarya</taxon>
        <taxon>Ascomycota</taxon>
        <taxon>Pezizomycotina</taxon>
        <taxon>Eurotiomycetes</taxon>
        <taxon>Eurotiomycetidae</taxon>
        <taxon>Eurotiales</taxon>
        <taxon>Aspergillaceae</taxon>
        <taxon>Aspergillus</taxon>
        <taxon>Aspergillus subgen. Circumdati</taxon>
    </lineage>
</organism>
<dbReference type="AlphaFoldDB" id="A0AAD4CDC4"/>